<dbReference type="Gene3D" id="3.40.50.720">
    <property type="entry name" value="NAD(P)-binding Rossmann-like Domain"/>
    <property type="match status" value="1"/>
</dbReference>
<reference evidence="4 5" key="1">
    <citation type="submission" date="2013-12" db="EMBL/GenBank/DDBJ databases">
        <authorList>
            <person name="Cubeta M."/>
            <person name="Pakala S."/>
            <person name="Fedorova N."/>
            <person name="Thomas E."/>
            <person name="Dean R."/>
            <person name="Jabaji S."/>
            <person name="Neate S."/>
            <person name="Toda T."/>
            <person name="Tavantzis S."/>
            <person name="Vilgalys R."/>
            <person name="Bharathan N."/>
            <person name="Pakala S."/>
            <person name="Losada L.S."/>
            <person name="Zafar N."/>
            <person name="Nierman W."/>
        </authorList>
    </citation>
    <scope>NUCLEOTIDE SEQUENCE [LARGE SCALE GENOMIC DNA]</scope>
    <source>
        <strain evidence="4 5">123E</strain>
    </source>
</reference>
<sequence>MTTKTIALAGANGYVGKGFAKEFLNQGFNLRILTRIDSVDSATIQGFKTNGASIHVISYDDEESITKALQGADVLVSTVSSSALVLAQIPLIRAAKVAGVKLFFPSEYGGVYKDELNASPLVQAKNSVLKATQDVGLPFAVLSNGAFPEYCLTPPFGYNFAEKKVTIWGDGNAKASWTTIRSVAEWLANVLKTTPIEQLQNKHFCIQGNVTTANKIIELWERKHDAKLQVDYRPLKELDDRIQADKNDILAFVLRKLFSGAIEVGGEDNSLYSDWKPESLEAIL</sequence>
<name>A0A074SZ13_9AGAM</name>
<dbReference type="STRING" id="1423351.A0A074SZ13"/>
<evidence type="ECO:0000313" key="5">
    <source>
        <dbReference type="Proteomes" id="UP000027456"/>
    </source>
</evidence>
<keyword evidence="1" id="KW-0521">NADP</keyword>
<dbReference type="InterPro" id="IPR008030">
    <property type="entry name" value="NmrA-like"/>
</dbReference>
<dbReference type="EMBL" id="AZST01000012">
    <property type="protein sequence ID" value="KEP55072.1"/>
    <property type="molecule type" value="Genomic_DNA"/>
</dbReference>
<dbReference type="InterPro" id="IPR045312">
    <property type="entry name" value="PCBER-like"/>
</dbReference>
<keyword evidence="5" id="KW-1185">Reference proteome</keyword>
<dbReference type="GO" id="GO:0016491">
    <property type="term" value="F:oxidoreductase activity"/>
    <property type="evidence" value="ECO:0007669"/>
    <property type="project" value="UniProtKB-KW"/>
</dbReference>
<dbReference type="PANTHER" id="PTHR47706:SF9">
    <property type="entry name" value="NMRA-LIKE DOMAIN-CONTAINING PROTEIN-RELATED"/>
    <property type="match status" value="1"/>
</dbReference>
<comment type="caution">
    <text evidence="4">The sequence shown here is derived from an EMBL/GenBank/DDBJ whole genome shotgun (WGS) entry which is preliminary data.</text>
</comment>
<dbReference type="PANTHER" id="PTHR47706">
    <property type="entry name" value="NMRA-LIKE FAMILY PROTEIN"/>
    <property type="match status" value="1"/>
</dbReference>
<feature type="domain" description="NmrA-like" evidence="3">
    <location>
        <begin position="3"/>
        <end position="242"/>
    </location>
</feature>
<proteinExistence type="predicted"/>
<evidence type="ECO:0000313" key="4">
    <source>
        <dbReference type="EMBL" id="KEP55072.1"/>
    </source>
</evidence>
<organism evidence="4 5">
    <name type="scientific">Rhizoctonia solani 123E</name>
    <dbReference type="NCBI Taxonomy" id="1423351"/>
    <lineage>
        <taxon>Eukaryota</taxon>
        <taxon>Fungi</taxon>
        <taxon>Dikarya</taxon>
        <taxon>Basidiomycota</taxon>
        <taxon>Agaricomycotina</taxon>
        <taxon>Agaricomycetes</taxon>
        <taxon>Cantharellales</taxon>
        <taxon>Ceratobasidiaceae</taxon>
        <taxon>Rhizoctonia</taxon>
    </lineage>
</organism>
<keyword evidence="2" id="KW-0560">Oxidoreductase</keyword>
<dbReference type="Pfam" id="PF05368">
    <property type="entry name" value="NmrA"/>
    <property type="match status" value="1"/>
</dbReference>
<evidence type="ECO:0000259" key="3">
    <source>
        <dbReference type="Pfam" id="PF05368"/>
    </source>
</evidence>
<protein>
    <submittedName>
        <fullName evidence="4">Isoflavone reductase-like protein</fullName>
    </submittedName>
</protein>
<dbReference type="SUPFAM" id="SSF51735">
    <property type="entry name" value="NAD(P)-binding Rossmann-fold domains"/>
    <property type="match status" value="1"/>
</dbReference>
<dbReference type="OrthoDB" id="9974981at2759"/>
<dbReference type="HOGENOM" id="CLU_044876_6_1_1"/>
<dbReference type="CDD" id="cd05259">
    <property type="entry name" value="PCBER_SDR_a"/>
    <property type="match status" value="1"/>
</dbReference>
<dbReference type="Proteomes" id="UP000027456">
    <property type="component" value="Unassembled WGS sequence"/>
</dbReference>
<gene>
    <name evidence="4" type="ORF">V565_009520</name>
</gene>
<dbReference type="Gene3D" id="3.90.25.10">
    <property type="entry name" value="UDP-galactose 4-epimerase, domain 1"/>
    <property type="match status" value="1"/>
</dbReference>
<dbReference type="InterPro" id="IPR036291">
    <property type="entry name" value="NAD(P)-bd_dom_sf"/>
</dbReference>
<dbReference type="InterPro" id="IPR051609">
    <property type="entry name" value="NmrA/Isoflavone_reductase-like"/>
</dbReference>
<dbReference type="AlphaFoldDB" id="A0A074SZ13"/>
<accession>A0A074SZ13</accession>
<evidence type="ECO:0000256" key="1">
    <source>
        <dbReference type="ARBA" id="ARBA00022857"/>
    </source>
</evidence>
<evidence type="ECO:0000256" key="2">
    <source>
        <dbReference type="ARBA" id="ARBA00023002"/>
    </source>
</evidence>